<evidence type="ECO:0000259" key="5">
    <source>
        <dbReference type="PROSITE" id="PS50017"/>
    </source>
</evidence>
<reference evidence="6 7" key="2">
    <citation type="submission" date="2018-11" db="EMBL/GenBank/DDBJ databases">
        <authorList>
            <consortium name="Pathogen Informatics"/>
        </authorList>
    </citation>
    <scope>NUCLEOTIDE SEQUENCE [LARGE SCALE GENOMIC DNA]</scope>
</reference>
<feature type="repeat" description="ANK" evidence="3">
    <location>
        <begin position="188"/>
        <end position="220"/>
    </location>
</feature>
<accession>A0A158QBI1</accession>
<name>A0A158QBI1_HYMDI</name>
<dbReference type="SUPFAM" id="SSF47986">
    <property type="entry name" value="DEATH domain"/>
    <property type="match status" value="1"/>
</dbReference>
<keyword evidence="2 3" id="KW-0040">ANK repeat</keyword>
<dbReference type="GO" id="GO:0007165">
    <property type="term" value="P:signal transduction"/>
    <property type="evidence" value="ECO:0007669"/>
    <property type="project" value="InterPro"/>
</dbReference>
<feature type="region of interest" description="Disordered" evidence="4">
    <location>
        <begin position="539"/>
        <end position="709"/>
    </location>
</feature>
<feature type="compositionally biased region" description="Polar residues" evidence="4">
    <location>
        <begin position="771"/>
        <end position="785"/>
    </location>
</feature>
<feature type="domain" description="Death" evidence="5">
    <location>
        <begin position="826"/>
        <end position="900"/>
    </location>
</feature>
<feature type="compositionally biased region" description="Acidic residues" evidence="4">
    <location>
        <begin position="539"/>
        <end position="556"/>
    </location>
</feature>
<protein>
    <submittedName>
        <fullName evidence="8">Death domain-containing protein</fullName>
    </submittedName>
</protein>
<feature type="compositionally biased region" description="Polar residues" evidence="4">
    <location>
        <begin position="1"/>
        <end position="25"/>
    </location>
</feature>
<dbReference type="PANTHER" id="PTHR24173">
    <property type="entry name" value="ANKYRIN REPEAT CONTAINING"/>
    <property type="match status" value="1"/>
</dbReference>
<feature type="compositionally biased region" description="Basic and acidic residues" evidence="4">
    <location>
        <begin position="26"/>
        <end position="36"/>
    </location>
</feature>
<feature type="compositionally biased region" description="Polar residues" evidence="4">
    <location>
        <begin position="574"/>
        <end position="585"/>
    </location>
</feature>
<dbReference type="PROSITE" id="PS50088">
    <property type="entry name" value="ANK_REPEAT"/>
    <property type="match status" value="5"/>
</dbReference>
<feature type="region of interest" description="Disordered" evidence="4">
    <location>
        <begin position="747"/>
        <end position="787"/>
    </location>
</feature>
<dbReference type="GO" id="GO:0000151">
    <property type="term" value="C:ubiquitin ligase complex"/>
    <property type="evidence" value="ECO:0007669"/>
    <property type="project" value="TreeGrafter"/>
</dbReference>
<feature type="repeat" description="ANK" evidence="3">
    <location>
        <begin position="358"/>
        <end position="390"/>
    </location>
</feature>
<evidence type="ECO:0000256" key="1">
    <source>
        <dbReference type="ARBA" id="ARBA00022737"/>
    </source>
</evidence>
<evidence type="ECO:0000313" key="8">
    <source>
        <dbReference type="WBParaSite" id="HDID_0000004701-mRNA-1"/>
    </source>
</evidence>
<dbReference type="InterPro" id="IPR036770">
    <property type="entry name" value="Ankyrin_rpt-contain_sf"/>
</dbReference>
<dbReference type="Gene3D" id="1.25.40.20">
    <property type="entry name" value="Ankyrin repeat-containing domain"/>
    <property type="match status" value="1"/>
</dbReference>
<dbReference type="PROSITE" id="PS50297">
    <property type="entry name" value="ANK_REP_REGION"/>
    <property type="match status" value="3"/>
</dbReference>
<dbReference type="PANTHER" id="PTHR24173:SF74">
    <property type="entry name" value="ANKYRIN REPEAT DOMAIN-CONTAINING PROTEIN 16"/>
    <property type="match status" value="1"/>
</dbReference>
<feature type="repeat" description="ANK" evidence="3">
    <location>
        <begin position="221"/>
        <end position="253"/>
    </location>
</feature>
<dbReference type="AlphaFoldDB" id="A0A158QBI1"/>
<dbReference type="InterPro" id="IPR011029">
    <property type="entry name" value="DEATH-like_dom_sf"/>
</dbReference>
<dbReference type="Gene3D" id="1.10.533.10">
    <property type="entry name" value="Death Domain, Fas"/>
    <property type="match status" value="1"/>
</dbReference>
<dbReference type="InterPro" id="IPR002110">
    <property type="entry name" value="Ankyrin_rpt"/>
</dbReference>
<keyword evidence="1" id="KW-0677">Repeat</keyword>
<dbReference type="OrthoDB" id="448455at2759"/>
<gene>
    <name evidence="6" type="ORF">HDID_LOCUS48</name>
</gene>
<feature type="repeat" description="ANK" evidence="3">
    <location>
        <begin position="457"/>
        <end position="489"/>
    </location>
</feature>
<proteinExistence type="predicted"/>
<organism evidence="8">
    <name type="scientific">Hymenolepis diminuta</name>
    <name type="common">Rat tapeworm</name>
    <dbReference type="NCBI Taxonomy" id="6216"/>
    <lineage>
        <taxon>Eukaryota</taxon>
        <taxon>Metazoa</taxon>
        <taxon>Spiralia</taxon>
        <taxon>Lophotrochozoa</taxon>
        <taxon>Platyhelminthes</taxon>
        <taxon>Cestoda</taxon>
        <taxon>Eucestoda</taxon>
        <taxon>Cyclophyllidea</taxon>
        <taxon>Hymenolepididae</taxon>
        <taxon>Hymenolepis</taxon>
    </lineage>
</organism>
<evidence type="ECO:0000313" key="6">
    <source>
        <dbReference type="EMBL" id="VDL11666.1"/>
    </source>
</evidence>
<feature type="repeat" description="ANK" evidence="3">
    <location>
        <begin position="424"/>
        <end position="456"/>
    </location>
</feature>
<dbReference type="Proteomes" id="UP000274504">
    <property type="component" value="Unassembled WGS sequence"/>
</dbReference>
<dbReference type="InterPro" id="IPR000488">
    <property type="entry name" value="Death_dom"/>
</dbReference>
<feature type="compositionally biased region" description="Low complexity" evidence="4">
    <location>
        <begin position="586"/>
        <end position="613"/>
    </location>
</feature>
<dbReference type="Pfam" id="PF12796">
    <property type="entry name" value="Ank_2"/>
    <property type="match status" value="2"/>
</dbReference>
<dbReference type="CDD" id="cd01670">
    <property type="entry name" value="Death"/>
    <property type="match status" value="1"/>
</dbReference>
<dbReference type="PROSITE" id="PS50017">
    <property type="entry name" value="DEATH_DOMAIN"/>
    <property type="match status" value="1"/>
</dbReference>
<evidence type="ECO:0000256" key="2">
    <source>
        <dbReference type="ARBA" id="ARBA00023043"/>
    </source>
</evidence>
<dbReference type="STRING" id="6216.A0A158QBI1"/>
<dbReference type="WBParaSite" id="HDID_0000004701-mRNA-1">
    <property type="protein sequence ID" value="HDID_0000004701-mRNA-1"/>
    <property type="gene ID" value="HDID_0000004701"/>
</dbReference>
<dbReference type="SUPFAM" id="SSF48403">
    <property type="entry name" value="Ankyrin repeat"/>
    <property type="match status" value="1"/>
</dbReference>
<evidence type="ECO:0000256" key="4">
    <source>
        <dbReference type="SAM" id="MobiDB-lite"/>
    </source>
</evidence>
<feature type="compositionally biased region" description="Low complexity" evidence="4">
    <location>
        <begin position="624"/>
        <end position="635"/>
    </location>
</feature>
<reference evidence="8" key="1">
    <citation type="submission" date="2016-04" db="UniProtKB">
        <authorList>
            <consortium name="WormBaseParasite"/>
        </authorList>
    </citation>
    <scope>IDENTIFICATION</scope>
</reference>
<feature type="compositionally biased region" description="Polar residues" evidence="4">
    <location>
        <begin position="662"/>
        <end position="686"/>
    </location>
</feature>
<dbReference type="GO" id="GO:0006511">
    <property type="term" value="P:ubiquitin-dependent protein catabolic process"/>
    <property type="evidence" value="ECO:0007669"/>
    <property type="project" value="TreeGrafter"/>
</dbReference>
<evidence type="ECO:0000256" key="3">
    <source>
        <dbReference type="PROSITE-ProRule" id="PRU00023"/>
    </source>
</evidence>
<dbReference type="EMBL" id="UYSG01000003">
    <property type="protein sequence ID" value="VDL11666.1"/>
    <property type="molecule type" value="Genomic_DNA"/>
</dbReference>
<dbReference type="SMART" id="SM00248">
    <property type="entry name" value="ANK"/>
    <property type="match status" value="10"/>
</dbReference>
<feature type="region of interest" description="Disordered" evidence="4">
    <location>
        <begin position="1"/>
        <end position="51"/>
    </location>
</feature>
<sequence length="917" mass="102541">MQTANKRISSVGNDSKQRRQTISSDRFQKLGHKSDDNAPSTSSRDGKREGEHRFKRLMSSNERAKHFQTRNNMASNGDWSRKMTINSDKFMQIIQKTGSSQRNSKAMSMSVAASNKANILDLLQDINSVDIGQVKNPDEDCEMVTAIDADSLTKIQFQLLEAARTNRCDIIQMIIDTHGCRLDVKNNLDRTALHLAAAQGCFDAVVLLVNNRAPVDLPDKHGMSPMFWAAYNDHVDIVIYLIKHGASVQRKTKRGFTLLHVLAKSDSIKTLEVLVRSKVIRNFQELDLNDYTPLMVATISGSLRATTVLSRIGSLESHLDKNKKNIFHLAVLSECPPVLEQLCKHEEMPKLINAFDNELMAPIHYAIDLDDIESAQVLLKYQARVNIKSKNAPYPLITASQRGNIEMMNLLLENKAKIGKANFAGNTPLHIACMANEVEAARFLLGKGANIMALNKRLQTPFNAAVEQGSAEVCELLIIAGAPINKVDRAAKTPLMLSALSGFVRIVDMIIKAERFRAAEPEFAALLAKKYCRKWDKQEFEEDSEEEDDERMEESENASSTDFASPQGVRNRRSSVSISEASTYVSTSESAASGKSGSETTTSSESNRSFNSSNKDDTDDDSSSSRAESDSSNSDESVEENATKNKNVHSEEPQLDGEDSVFNIQPQYQKADSVFSSFSGTGSNRQRMIEKSKQQKAAAEALNKENPQNIPQKRIVSFENGRDFVKKNTPMIDINRTHEIFSYVSRDGNSAVSSKPPLADRITPSPRAMRSPNNKTPPDRQTPSPLTECPSVFCPEVRFLVNTQSYAGRFQTLFFYIAHKKLRRSEWKSLAKHWNFTEEQVEAIELQHKGGKNAYKEHGFRLLCIWMHGLSENTDPAPLLYTALTSIGRKMEANNVQKDFYKATHGQHSRKDDCHIS</sequence>
<evidence type="ECO:0000313" key="7">
    <source>
        <dbReference type="Proteomes" id="UP000274504"/>
    </source>
</evidence>